<evidence type="ECO:0000313" key="2">
    <source>
        <dbReference type="EMBL" id="AIL97711.1"/>
    </source>
</evidence>
<dbReference type="GO" id="GO:0006825">
    <property type="term" value="P:copper ion transport"/>
    <property type="evidence" value="ECO:0007669"/>
    <property type="project" value="InterPro"/>
</dbReference>
<dbReference type="GO" id="GO:0005507">
    <property type="term" value="F:copper ion binding"/>
    <property type="evidence" value="ECO:0007669"/>
    <property type="project" value="InterPro"/>
</dbReference>
<dbReference type="InterPro" id="IPR000428">
    <property type="entry name" value="Cu-bd"/>
</dbReference>
<dbReference type="STRING" id="401472.CUREI_10950"/>
<dbReference type="InterPro" id="IPR036163">
    <property type="entry name" value="HMA_dom_sf"/>
</dbReference>
<proteinExistence type="predicted"/>
<dbReference type="KEGG" id="cuv:CUREI_10950"/>
<dbReference type="EMBL" id="CP009215">
    <property type="protein sequence ID" value="AIL97711.1"/>
    <property type="molecule type" value="Genomic_DNA"/>
</dbReference>
<evidence type="ECO:0000313" key="3">
    <source>
        <dbReference type="Proteomes" id="UP000028939"/>
    </source>
</evidence>
<dbReference type="OrthoDB" id="9813965at2"/>
<evidence type="ECO:0000259" key="1">
    <source>
        <dbReference type="PROSITE" id="PS50846"/>
    </source>
</evidence>
<dbReference type="Pfam" id="PF00403">
    <property type="entry name" value="HMA"/>
    <property type="match status" value="1"/>
</dbReference>
<accession>A0A077HMS0</accession>
<dbReference type="AlphaFoldDB" id="A0A077HMS0"/>
<dbReference type="PROSITE" id="PS50846">
    <property type="entry name" value="HMA_2"/>
    <property type="match status" value="1"/>
</dbReference>
<dbReference type="InterPro" id="IPR006121">
    <property type="entry name" value="HMA_dom"/>
</dbReference>
<dbReference type="HOGENOM" id="CLU_134973_13_1_11"/>
<organism evidence="2 3">
    <name type="scientific">Corynebacterium ureicelerivorans</name>
    <dbReference type="NCBI Taxonomy" id="401472"/>
    <lineage>
        <taxon>Bacteria</taxon>
        <taxon>Bacillati</taxon>
        <taxon>Actinomycetota</taxon>
        <taxon>Actinomycetes</taxon>
        <taxon>Mycobacteriales</taxon>
        <taxon>Corynebacteriaceae</taxon>
        <taxon>Corynebacterium</taxon>
    </lineage>
</organism>
<dbReference type="SUPFAM" id="SSF55008">
    <property type="entry name" value="HMA, heavy metal-associated domain"/>
    <property type="match status" value="1"/>
</dbReference>
<dbReference type="Proteomes" id="UP000028939">
    <property type="component" value="Chromosome"/>
</dbReference>
<name>A0A077HMS0_9CORY</name>
<dbReference type="RefSeq" id="WP_038613398.1">
    <property type="nucleotide sequence ID" value="NZ_CAMIAM010000038.1"/>
</dbReference>
<feature type="domain" description="HMA" evidence="1">
    <location>
        <begin position="2"/>
        <end position="66"/>
    </location>
</feature>
<sequence length="66" mass="7009">MAQREFDVKGMTCSHCELSVQEEIAEIAGVTAVDADHTTGKVKVEGDGYTCEDIEAAVKEAGYSLA</sequence>
<gene>
    <name evidence="2" type="ORF">CUREI_10950</name>
</gene>
<dbReference type="CDD" id="cd00371">
    <property type="entry name" value="HMA"/>
    <property type="match status" value="1"/>
</dbReference>
<protein>
    <recommendedName>
        <fullName evidence="1">HMA domain-containing protein</fullName>
    </recommendedName>
</protein>
<dbReference type="Gene3D" id="3.30.70.100">
    <property type="match status" value="1"/>
</dbReference>
<reference evidence="2 3" key="1">
    <citation type="submission" date="2014-08" db="EMBL/GenBank/DDBJ databases">
        <title>Complete genome sequence of Corynebacterium ureicelerivorans DSM 45051, a lipophilic and urea-splitting isolate from a blood culture of a septicaemia patient.</title>
        <authorList>
            <person name="Tippelt A."/>
            <person name="Albersmeier A."/>
            <person name="Brinkrolf K."/>
            <person name="Ruckert C."/>
            <person name="Tauch A."/>
        </authorList>
    </citation>
    <scope>NUCLEOTIDE SEQUENCE [LARGE SCALE GENOMIC DNA]</scope>
    <source>
        <strain evidence="2 3">IMMIB RIV-2301</strain>
    </source>
</reference>
<dbReference type="PRINTS" id="PR00944">
    <property type="entry name" value="CUEXPORT"/>
</dbReference>
<keyword evidence="3" id="KW-1185">Reference proteome</keyword>